<name>A0A1L4CXA0_9BACT</name>
<sequence length="435" mass="49612">MSKIKLKDNEVLYLIVVVLFICSFSIFIFFKNFDFNDLVGIELWFFNGMKFYMLFLFSRLVLHLMLSFANKFFYKTPEKIKYFPLVTVIIPCFNEEKVINNAAKSVLGMSYPNIEILIVDDGSSDTTIDVIALLERKGKIRAIHQENAGKASALNRAIIESHGDFVLCMDADSVLNSDAIETGMKYFEVDPAIAAVAGSVEIGNVNNAITSFQRLEYVSGLNLFKSAQSFLNMVIVVPGPIGLFRKSFLQEVGGYRSNTFAEDCELTVRLLMAGLKIIYDPGMVAVTEAPEDFNSLISQRYRWTRGIIQAIRENIIWLIKPHKSFKNFTIIFYMIIESVFIPSANFLFGMFAIVHTLIYHTNSFIGYFFYQLVILDMTVTLFCVVTEKRSFSLILYSAINRITYGFSMEVVKFFSILDELLSLPMTWAKLDRKGM</sequence>
<gene>
    <name evidence="5" type="ORF">AXG55_00945</name>
</gene>
<dbReference type="RefSeq" id="WP_148696283.1">
    <property type="nucleotide sequence ID" value="NZ_CP017834.1"/>
</dbReference>
<dbReference type="Pfam" id="PF13641">
    <property type="entry name" value="Glyco_tranf_2_3"/>
    <property type="match status" value="1"/>
</dbReference>
<feature type="transmembrane region" description="Helical" evidence="4">
    <location>
        <begin position="330"/>
        <end position="358"/>
    </location>
</feature>
<dbReference type="GO" id="GO:0016757">
    <property type="term" value="F:glycosyltransferase activity"/>
    <property type="evidence" value="ECO:0007669"/>
    <property type="project" value="UniProtKB-KW"/>
</dbReference>
<evidence type="ECO:0000256" key="3">
    <source>
        <dbReference type="ARBA" id="ARBA00022679"/>
    </source>
</evidence>
<evidence type="ECO:0000256" key="1">
    <source>
        <dbReference type="ARBA" id="ARBA00006739"/>
    </source>
</evidence>
<keyword evidence="4" id="KW-1133">Transmembrane helix</keyword>
<accession>A0A1L4CXA0</accession>
<keyword evidence="3" id="KW-0808">Transferase</keyword>
<dbReference type="OrthoDB" id="276604at2"/>
<keyword evidence="4" id="KW-0812">Transmembrane</keyword>
<keyword evidence="6" id="KW-1185">Reference proteome</keyword>
<dbReference type="SUPFAM" id="SSF53448">
    <property type="entry name" value="Nucleotide-diphospho-sugar transferases"/>
    <property type="match status" value="1"/>
</dbReference>
<dbReference type="KEGG" id="saqi:AXG55_00945"/>
<proteinExistence type="inferred from homology"/>
<evidence type="ECO:0000313" key="6">
    <source>
        <dbReference type="Proteomes" id="UP000184731"/>
    </source>
</evidence>
<organism evidence="5 6">
    <name type="scientific">Silvanigrella aquatica</name>
    <dbReference type="NCBI Taxonomy" id="1915309"/>
    <lineage>
        <taxon>Bacteria</taxon>
        <taxon>Pseudomonadati</taxon>
        <taxon>Bdellovibrionota</taxon>
        <taxon>Oligoflexia</taxon>
        <taxon>Silvanigrellales</taxon>
        <taxon>Silvanigrellaceae</taxon>
        <taxon>Silvanigrella</taxon>
    </lineage>
</organism>
<dbReference type="PANTHER" id="PTHR43630">
    <property type="entry name" value="POLY-BETA-1,6-N-ACETYL-D-GLUCOSAMINE SYNTHASE"/>
    <property type="match status" value="1"/>
</dbReference>
<dbReference type="Proteomes" id="UP000184731">
    <property type="component" value="Chromosome"/>
</dbReference>
<protein>
    <submittedName>
        <fullName evidence="5">Uncharacterized protein</fullName>
    </submittedName>
</protein>
<reference evidence="5 6" key="1">
    <citation type="submission" date="2016-10" db="EMBL/GenBank/DDBJ databases">
        <title>Silvanigrella aquatica sp. nov., isolated from a freshwater lake located in the Black Forest, Germany, description of Silvanigrellaceae fam. nov., Silvanigrellales ord. nov., reclassification of the order Bdellovibrionales in the class Oligoflexia, reclassification of the families Bacteriovoracaceae and Halobacteriovoraceae in the new order Bacteriovoracales ord. nov., and reclassification of the family Pseudobacteriovoracaceae in the order Oligoflexiales.</title>
        <authorList>
            <person name="Hahn M.W."/>
            <person name="Schmidt J."/>
            <person name="Koll U."/>
            <person name="Rohde M."/>
            <person name="Verbag S."/>
            <person name="Pitt A."/>
            <person name="Nakai R."/>
            <person name="Naganuma T."/>
            <person name="Lang E."/>
        </authorList>
    </citation>
    <scope>NUCLEOTIDE SEQUENCE [LARGE SCALE GENOMIC DNA]</scope>
    <source>
        <strain evidence="5 6">MWH-Nonnen-W8red</strain>
    </source>
</reference>
<feature type="transmembrane region" description="Helical" evidence="4">
    <location>
        <begin position="364"/>
        <end position="385"/>
    </location>
</feature>
<evidence type="ECO:0000313" key="5">
    <source>
        <dbReference type="EMBL" id="APJ02574.1"/>
    </source>
</evidence>
<feature type="transmembrane region" description="Helical" evidence="4">
    <location>
        <begin position="12"/>
        <end position="31"/>
    </location>
</feature>
<evidence type="ECO:0000256" key="2">
    <source>
        <dbReference type="ARBA" id="ARBA00022676"/>
    </source>
</evidence>
<evidence type="ECO:0000256" key="4">
    <source>
        <dbReference type="SAM" id="Phobius"/>
    </source>
</evidence>
<dbReference type="InterPro" id="IPR029044">
    <property type="entry name" value="Nucleotide-diphossugar_trans"/>
</dbReference>
<dbReference type="PANTHER" id="PTHR43630:SF1">
    <property type="entry name" value="POLY-BETA-1,6-N-ACETYL-D-GLUCOSAMINE SYNTHASE"/>
    <property type="match status" value="1"/>
</dbReference>
<dbReference type="CDD" id="cd06423">
    <property type="entry name" value="CESA_like"/>
    <property type="match status" value="1"/>
</dbReference>
<dbReference type="STRING" id="1915309.AXG55_00945"/>
<feature type="transmembrane region" description="Helical" evidence="4">
    <location>
        <begin position="51"/>
        <end position="73"/>
    </location>
</feature>
<keyword evidence="4" id="KW-0472">Membrane</keyword>
<comment type="similarity">
    <text evidence="1">Belongs to the glycosyltransferase 2 family.</text>
</comment>
<dbReference type="EMBL" id="CP017834">
    <property type="protein sequence ID" value="APJ02574.1"/>
    <property type="molecule type" value="Genomic_DNA"/>
</dbReference>
<dbReference type="AlphaFoldDB" id="A0A1L4CXA0"/>
<keyword evidence="2" id="KW-0328">Glycosyltransferase</keyword>
<dbReference type="Gene3D" id="3.90.550.10">
    <property type="entry name" value="Spore Coat Polysaccharide Biosynthesis Protein SpsA, Chain A"/>
    <property type="match status" value="1"/>
</dbReference>